<dbReference type="Proteomes" id="UP000192578">
    <property type="component" value="Unassembled WGS sequence"/>
</dbReference>
<dbReference type="InterPro" id="IPR027815">
    <property type="entry name" value="CSC1/OSCA1-like_cyt"/>
</dbReference>
<name>A0A1W0WFE3_HYPEX</name>
<dbReference type="InterPro" id="IPR032880">
    <property type="entry name" value="CSC1/OSCA1-like_N"/>
</dbReference>
<dbReference type="Pfam" id="PF13967">
    <property type="entry name" value="RSN1_TM"/>
    <property type="match status" value="1"/>
</dbReference>
<feature type="transmembrane region" description="Helical" evidence="7">
    <location>
        <begin position="488"/>
        <end position="509"/>
    </location>
</feature>
<feature type="domain" description="CSC1/OSCA1-like N-terminal transmembrane" evidence="9">
    <location>
        <begin position="126"/>
        <end position="232"/>
    </location>
</feature>
<keyword evidence="4 7" id="KW-0812">Transmembrane</keyword>
<proteinExistence type="inferred from homology"/>
<dbReference type="OrthoDB" id="1689567at2759"/>
<evidence type="ECO:0000256" key="3">
    <source>
        <dbReference type="ARBA" id="ARBA00022448"/>
    </source>
</evidence>
<feature type="transmembrane region" description="Helical" evidence="7">
    <location>
        <begin position="438"/>
        <end position="458"/>
    </location>
</feature>
<dbReference type="AlphaFoldDB" id="A0A1W0WFE3"/>
<evidence type="ECO:0000313" key="11">
    <source>
        <dbReference type="EMBL" id="OQV13918.1"/>
    </source>
</evidence>
<evidence type="ECO:0000256" key="7">
    <source>
        <dbReference type="SAM" id="Phobius"/>
    </source>
</evidence>
<evidence type="ECO:0000256" key="6">
    <source>
        <dbReference type="ARBA" id="ARBA00023136"/>
    </source>
</evidence>
<evidence type="ECO:0000259" key="10">
    <source>
        <dbReference type="Pfam" id="PF14703"/>
    </source>
</evidence>
<feature type="transmembrane region" description="Helical" evidence="7">
    <location>
        <begin position="636"/>
        <end position="667"/>
    </location>
</feature>
<feature type="transmembrane region" description="Helical" evidence="7">
    <location>
        <begin position="687"/>
        <end position="710"/>
    </location>
</feature>
<evidence type="ECO:0000256" key="2">
    <source>
        <dbReference type="ARBA" id="ARBA00007779"/>
    </source>
</evidence>
<evidence type="ECO:0000313" key="12">
    <source>
        <dbReference type="Proteomes" id="UP000192578"/>
    </source>
</evidence>
<keyword evidence="5 7" id="KW-1133">Transmembrane helix</keyword>
<evidence type="ECO:0000259" key="8">
    <source>
        <dbReference type="Pfam" id="PF02714"/>
    </source>
</evidence>
<comment type="caution">
    <text evidence="11">The sequence shown here is derived from an EMBL/GenBank/DDBJ whole genome shotgun (WGS) entry which is preliminary data.</text>
</comment>
<dbReference type="PANTHER" id="PTHR13018">
    <property type="entry name" value="PROBABLE MEMBRANE PROTEIN DUF221-RELATED"/>
    <property type="match status" value="1"/>
</dbReference>
<dbReference type="InterPro" id="IPR003864">
    <property type="entry name" value="CSC1/OSCA1-like_7TM"/>
</dbReference>
<evidence type="ECO:0000256" key="4">
    <source>
        <dbReference type="ARBA" id="ARBA00022692"/>
    </source>
</evidence>
<evidence type="ECO:0000256" key="1">
    <source>
        <dbReference type="ARBA" id="ARBA00004141"/>
    </source>
</evidence>
<feature type="transmembrane region" description="Helical" evidence="7">
    <location>
        <begin position="48"/>
        <end position="65"/>
    </location>
</feature>
<sequence>MDASPVTWTEKPPQPDVADCLVDPNGNIYPDPFGLSFGGAFNGIPQNVIINMVIFAGLVAIFVALRKRAWGSSRIPLVGRFKNEWSSIFYGNRTGGIKAPATDHKAVSPDSTDTTEIVKLDSPDGLPQDQLSFRSWIRNTFMSNDRYLLERSGPAALEYLRFQRHVIIFTTVLSVISIAIILPINYKGMEMAKLNSTFTSTTISNLSDQDTSLWVHVAFTLILFPMALLVMYSYGLQFGLIKVAPVKLPKTLMIYGLKSRITTEEKIRQHFDEVYPGIEISQINLTLDVTKLNSLDQQLCSVNDALFYYQSALGGDQIDPPIVRDFICGYCLTPCVHGTDAVEFYEGKKLDLEKKIHTEVQSWKKTNPVFFLTLASVDMVARIHQDYHIGSVTKKKPTSSVSQEIGADKWIARLAPSASFVSWENLSSNGAVWWAKALLINLLLFFVILFVSSPAVVLNSLSLNKDGNRTQVLADSVFIKSLPFVSQFVPTILLLSVMGLMPNIIYYAVQLIGYHTRSKEMRAEMKLLFASLLLGILFLPTLALTSWSAIYELFFKAQNVVKAFRWNCVFLPDNGALFVNLMVTIAFVGAGTRLLRFGQLFVFLCRFFCCARSDAERYILTRTKQQFPFHQYYPDFLLTFTIVAVYCFICPMVTPFGVLALTAKYLVDRYNLSYVYGPSGAPNSVHASAVNCFLVGILMQNFLMIFFFVLKQGDNALSAMSSLLVGSLVINGIIYIMISWFGLLKKASLYDEFNMDDIDTPVVSPVGSPVYKSKSNLYIPPVLQRYEAGYMSSESPSNVAPSRSFHESQA</sequence>
<dbReference type="InterPro" id="IPR045122">
    <property type="entry name" value="Csc1-like"/>
</dbReference>
<gene>
    <name evidence="11" type="ORF">BV898_11912</name>
</gene>
<comment type="similarity">
    <text evidence="2">Belongs to the CSC1 (TC 1.A.17) family.</text>
</comment>
<reference evidence="12" key="1">
    <citation type="submission" date="2017-01" db="EMBL/GenBank/DDBJ databases">
        <title>Comparative genomics of anhydrobiosis in the tardigrade Hypsibius dujardini.</title>
        <authorList>
            <person name="Yoshida Y."/>
            <person name="Koutsovoulos G."/>
            <person name="Laetsch D."/>
            <person name="Stevens L."/>
            <person name="Kumar S."/>
            <person name="Horikawa D."/>
            <person name="Ishino K."/>
            <person name="Komine S."/>
            <person name="Tomita M."/>
            <person name="Blaxter M."/>
            <person name="Arakawa K."/>
        </authorList>
    </citation>
    <scope>NUCLEOTIDE SEQUENCE [LARGE SCALE GENOMIC DNA]</scope>
    <source>
        <strain evidence="12">Z151</strain>
    </source>
</reference>
<comment type="subcellular location">
    <subcellularLocation>
        <location evidence="1">Membrane</location>
        <topology evidence="1">Multi-pass membrane protein</topology>
    </subcellularLocation>
</comment>
<keyword evidence="6 7" id="KW-0472">Membrane</keyword>
<feature type="transmembrane region" description="Helical" evidence="7">
    <location>
        <begin position="529"/>
        <end position="555"/>
    </location>
</feature>
<dbReference type="EMBL" id="MTYJ01000114">
    <property type="protein sequence ID" value="OQV13918.1"/>
    <property type="molecule type" value="Genomic_DNA"/>
</dbReference>
<keyword evidence="12" id="KW-1185">Reference proteome</keyword>
<dbReference type="GO" id="GO:0005227">
    <property type="term" value="F:calcium-activated cation channel activity"/>
    <property type="evidence" value="ECO:0007669"/>
    <property type="project" value="InterPro"/>
</dbReference>
<protein>
    <submittedName>
        <fullName evidence="11">Calcium permeable stress-gated cation channel 1</fullName>
    </submittedName>
</protein>
<keyword evidence="3" id="KW-0813">Transport</keyword>
<evidence type="ECO:0000256" key="5">
    <source>
        <dbReference type="ARBA" id="ARBA00022989"/>
    </source>
</evidence>
<dbReference type="Pfam" id="PF02714">
    <property type="entry name" value="RSN1_7TM"/>
    <property type="match status" value="1"/>
</dbReference>
<feature type="transmembrane region" description="Helical" evidence="7">
    <location>
        <begin position="722"/>
        <end position="743"/>
    </location>
</feature>
<evidence type="ECO:0000259" key="9">
    <source>
        <dbReference type="Pfam" id="PF13967"/>
    </source>
</evidence>
<dbReference type="PANTHER" id="PTHR13018:SF5">
    <property type="entry name" value="RE44586P"/>
    <property type="match status" value="1"/>
</dbReference>
<accession>A0A1W0WFE3</accession>
<dbReference type="Pfam" id="PF14703">
    <property type="entry name" value="PHM7_cyt"/>
    <property type="match status" value="1"/>
</dbReference>
<feature type="transmembrane region" description="Helical" evidence="7">
    <location>
        <begin position="213"/>
        <end position="232"/>
    </location>
</feature>
<feature type="domain" description="CSC1/OSCA1-like cytosolic" evidence="10">
    <location>
        <begin position="250"/>
        <end position="425"/>
    </location>
</feature>
<feature type="domain" description="CSC1/OSCA1-like 7TM region" evidence="8">
    <location>
        <begin position="437"/>
        <end position="707"/>
    </location>
</feature>
<dbReference type="GO" id="GO:0005886">
    <property type="term" value="C:plasma membrane"/>
    <property type="evidence" value="ECO:0007669"/>
    <property type="project" value="TreeGrafter"/>
</dbReference>
<feature type="transmembrane region" description="Helical" evidence="7">
    <location>
        <begin position="166"/>
        <end position="186"/>
    </location>
</feature>
<feature type="transmembrane region" description="Helical" evidence="7">
    <location>
        <begin position="575"/>
        <end position="595"/>
    </location>
</feature>
<organism evidence="11 12">
    <name type="scientific">Hypsibius exemplaris</name>
    <name type="common">Freshwater tardigrade</name>
    <dbReference type="NCBI Taxonomy" id="2072580"/>
    <lineage>
        <taxon>Eukaryota</taxon>
        <taxon>Metazoa</taxon>
        <taxon>Ecdysozoa</taxon>
        <taxon>Tardigrada</taxon>
        <taxon>Eutardigrada</taxon>
        <taxon>Parachela</taxon>
        <taxon>Hypsibioidea</taxon>
        <taxon>Hypsibiidae</taxon>
        <taxon>Hypsibius</taxon>
    </lineage>
</organism>